<accession>A0A841ZNY1</accession>
<dbReference type="GO" id="GO:0019284">
    <property type="term" value="P:L-methionine salvage from S-adenosylmethionine"/>
    <property type="evidence" value="ECO:0007669"/>
    <property type="project" value="TreeGrafter"/>
</dbReference>
<comment type="caution">
    <text evidence="8">The sequence shown here is derived from an EMBL/GenBank/DDBJ whole genome shotgun (WGS) entry which is preliminary data.</text>
</comment>
<dbReference type="Proteomes" id="UP000559885">
    <property type="component" value="Unassembled WGS sequence"/>
</dbReference>
<dbReference type="Gene3D" id="3.40.50.1580">
    <property type="entry name" value="Nucleoside phosphorylase domain"/>
    <property type="match status" value="1"/>
</dbReference>
<evidence type="ECO:0000256" key="5">
    <source>
        <dbReference type="ARBA" id="ARBA00050313"/>
    </source>
</evidence>
<evidence type="ECO:0000256" key="3">
    <source>
        <dbReference type="ARBA" id="ARBA00022801"/>
    </source>
</evidence>
<comment type="similarity">
    <text evidence="6">Belongs to the PNP/UDP phosphorylase family. MtnN subfamily.</text>
</comment>
<dbReference type="SUPFAM" id="SSF53167">
    <property type="entry name" value="Purine and uridine phosphorylases"/>
    <property type="match status" value="1"/>
</dbReference>
<dbReference type="PANTHER" id="PTHR46832">
    <property type="entry name" value="5'-METHYLTHIOADENOSINE/S-ADENOSYLHOMOCYSTEINE NUCLEOSIDASE"/>
    <property type="match status" value="1"/>
</dbReference>
<dbReference type="Pfam" id="PF01048">
    <property type="entry name" value="PNP_UDP_1"/>
    <property type="match status" value="1"/>
</dbReference>
<proteinExistence type="inferred from homology"/>
<reference evidence="8 9" key="1">
    <citation type="submission" date="2020-03" db="EMBL/GenBank/DDBJ databases">
        <title>Soil Listeria distribution.</title>
        <authorList>
            <person name="Liao J."/>
            <person name="Wiedmann M."/>
        </authorList>
    </citation>
    <scope>NUCLEOTIDE SEQUENCE [LARGE SCALE GENOMIC DNA]</scope>
    <source>
        <strain evidence="8 9">FSL L7-1507</strain>
    </source>
</reference>
<dbReference type="GO" id="GO:0009164">
    <property type="term" value="P:nucleoside catabolic process"/>
    <property type="evidence" value="ECO:0007669"/>
    <property type="project" value="InterPro"/>
</dbReference>
<evidence type="ECO:0000256" key="2">
    <source>
        <dbReference type="ARBA" id="ARBA00022605"/>
    </source>
</evidence>
<protein>
    <recommendedName>
        <fullName evidence="6">5'-methylthioadenosine/S-adenosylhomocysteine nucleosidase</fullName>
        <shortName evidence="6">MTA/SAH nucleosidase</shortName>
        <shortName evidence="6">MTAN</shortName>
        <ecNumber evidence="6">3.2.2.9</ecNumber>
    </recommendedName>
    <alternativeName>
        <fullName evidence="6">5'-deoxyadenosine nucleosidase</fullName>
        <shortName evidence="6">DOA nucleosidase</shortName>
        <shortName evidence="6">dAdo nucleosidase</shortName>
    </alternativeName>
    <alternativeName>
        <fullName evidence="6">5'-methylthioadenosine nucleosidase</fullName>
        <shortName evidence="6">MTA nucleosidase</shortName>
    </alternativeName>
    <alternativeName>
        <fullName evidence="6">S-adenosylhomocysteine nucleosidase</fullName>
        <shortName evidence="6">AdoHcy nucleosidase</shortName>
        <shortName evidence="6">SAH nucleosidase</shortName>
        <shortName evidence="6">SRH nucleosidase</shortName>
    </alternativeName>
</protein>
<dbReference type="NCBIfam" id="NF004079">
    <property type="entry name" value="PRK05584.1"/>
    <property type="match status" value="1"/>
</dbReference>
<feature type="binding site" evidence="6">
    <location>
        <position position="155"/>
    </location>
    <ligand>
        <name>substrate</name>
    </ligand>
</feature>
<dbReference type="EMBL" id="JAARRM010000001">
    <property type="protein sequence ID" value="MBC1521004.1"/>
    <property type="molecule type" value="Genomic_DNA"/>
</dbReference>
<dbReference type="InterPro" id="IPR035994">
    <property type="entry name" value="Nucleoside_phosphorylase_sf"/>
</dbReference>
<dbReference type="GO" id="GO:0008930">
    <property type="term" value="F:methylthioadenosine nucleosidase activity"/>
    <property type="evidence" value="ECO:0007669"/>
    <property type="project" value="UniProtKB-UniRule"/>
</dbReference>
<evidence type="ECO:0000313" key="8">
    <source>
        <dbReference type="EMBL" id="MBC1521004.1"/>
    </source>
</evidence>
<comment type="pathway">
    <text evidence="1 6">Amino-acid biosynthesis; L-methionine biosynthesis via salvage pathway; S-methyl-5-thio-alpha-D-ribose 1-phosphate from S-methyl-5'-thioadenosine (hydrolase route): step 1/2.</text>
</comment>
<dbReference type="InterPro" id="IPR010049">
    <property type="entry name" value="MTA_SAH_Nsdase"/>
</dbReference>
<dbReference type="EC" id="3.2.2.9" evidence="6"/>
<dbReference type="GO" id="GO:0008782">
    <property type="term" value="F:adenosylhomocysteine nucleosidase activity"/>
    <property type="evidence" value="ECO:0007669"/>
    <property type="project" value="UniProtKB-UniRule"/>
</dbReference>
<dbReference type="HAMAP" id="MF_01684">
    <property type="entry name" value="Salvage_MtnN"/>
    <property type="match status" value="1"/>
</dbReference>
<keyword evidence="3 6" id="KW-0378">Hydrolase</keyword>
<keyword evidence="8" id="KW-0326">Glycosidase</keyword>
<feature type="binding site" evidence="6">
    <location>
        <position position="77"/>
    </location>
    <ligand>
        <name>substrate</name>
    </ligand>
</feature>
<feature type="binding site" evidence="6">
    <location>
        <begin position="176"/>
        <end position="177"/>
    </location>
    <ligand>
        <name>substrate</name>
    </ligand>
</feature>
<organism evidence="8 9">
    <name type="scientific">Listeria aquatica</name>
    <dbReference type="NCBI Taxonomy" id="1494960"/>
    <lineage>
        <taxon>Bacteria</taxon>
        <taxon>Bacillati</taxon>
        <taxon>Bacillota</taxon>
        <taxon>Bacilli</taxon>
        <taxon>Bacillales</taxon>
        <taxon>Listeriaceae</taxon>
        <taxon>Listeria</taxon>
    </lineage>
</organism>
<dbReference type="AlphaFoldDB" id="A0A841ZNY1"/>
<dbReference type="FunFam" id="3.40.50.1580:FF:000001">
    <property type="entry name" value="MTA/SAH nucleosidase family protein"/>
    <property type="match status" value="1"/>
</dbReference>
<evidence type="ECO:0000256" key="6">
    <source>
        <dbReference type="HAMAP-Rule" id="MF_01684"/>
    </source>
</evidence>
<dbReference type="CDD" id="cd09008">
    <property type="entry name" value="MTAN"/>
    <property type="match status" value="1"/>
</dbReference>
<evidence type="ECO:0000256" key="1">
    <source>
        <dbReference type="ARBA" id="ARBA00004945"/>
    </source>
</evidence>
<evidence type="ECO:0000256" key="4">
    <source>
        <dbReference type="ARBA" id="ARBA00023167"/>
    </source>
</evidence>
<dbReference type="InterPro" id="IPR000845">
    <property type="entry name" value="Nucleoside_phosphorylase_d"/>
</dbReference>
<comment type="catalytic activity">
    <reaction evidence="5">
        <text>5'-deoxyadenosine + H2O = 5-deoxy-D-ribose + adenine</text>
        <dbReference type="Rhea" id="RHEA:29859"/>
        <dbReference type="ChEBI" id="CHEBI:15377"/>
        <dbReference type="ChEBI" id="CHEBI:16708"/>
        <dbReference type="ChEBI" id="CHEBI:17319"/>
        <dbReference type="ChEBI" id="CHEBI:149540"/>
        <dbReference type="EC" id="3.2.2.9"/>
    </reaction>
    <physiologicalReaction direction="left-to-right" evidence="5">
        <dbReference type="Rhea" id="RHEA:29860"/>
    </physiologicalReaction>
</comment>
<comment type="catalytic activity">
    <reaction evidence="6">
        <text>S-adenosyl-L-homocysteine + H2O = S-(5-deoxy-D-ribos-5-yl)-L-homocysteine + adenine</text>
        <dbReference type="Rhea" id="RHEA:17805"/>
        <dbReference type="ChEBI" id="CHEBI:15377"/>
        <dbReference type="ChEBI" id="CHEBI:16708"/>
        <dbReference type="ChEBI" id="CHEBI:57856"/>
        <dbReference type="ChEBI" id="CHEBI:58195"/>
        <dbReference type="EC" id="3.2.2.9"/>
    </reaction>
</comment>
<comment type="function">
    <text evidence="6">Catalyzes the irreversible cleavage of the glycosidic bond in both 5'-methylthioadenosine (MTA) and S-adenosylhomocysteine (SAH/AdoHcy) to adenine and the corresponding thioribose, 5'-methylthioribose and S-ribosylhomocysteine, respectively. Also cleaves 5'-deoxyadenosine, a toxic by-product of radical S-adenosylmethionine (SAM) enzymes, into 5-deoxyribose and adenine.</text>
</comment>
<evidence type="ECO:0000313" key="9">
    <source>
        <dbReference type="Proteomes" id="UP000559885"/>
    </source>
</evidence>
<gene>
    <name evidence="6" type="primary">mtnN</name>
    <name evidence="8" type="ORF">HB912_04970</name>
</gene>
<dbReference type="GO" id="GO:0005829">
    <property type="term" value="C:cytosol"/>
    <property type="evidence" value="ECO:0007669"/>
    <property type="project" value="TreeGrafter"/>
</dbReference>
<name>A0A841ZNY1_9LIST</name>
<dbReference type="NCBIfam" id="TIGR01704">
    <property type="entry name" value="MTA_SAH-Nsdase"/>
    <property type="match status" value="1"/>
</dbReference>
<feature type="active site" description="Proton acceptor" evidence="6">
    <location>
        <position position="11"/>
    </location>
</feature>
<comment type="catalytic activity">
    <reaction evidence="6">
        <text>S-methyl-5'-thioadenosine + H2O = 5-(methylsulfanyl)-D-ribose + adenine</text>
        <dbReference type="Rhea" id="RHEA:13617"/>
        <dbReference type="ChEBI" id="CHEBI:15377"/>
        <dbReference type="ChEBI" id="CHEBI:16708"/>
        <dbReference type="ChEBI" id="CHEBI:17509"/>
        <dbReference type="ChEBI" id="CHEBI:78440"/>
        <dbReference type="EC" id="3.2.2.9"/>
    </reaction>
</comment>
<keyword evidence="4 6" id="KW-0486">Methionine biosynthesis</keyword>
<feature type="domain" description="Nucleoside phosphorylase" evidence="7">
    <location>
        <begin position="2"/>
        <end position="230"/>
    </location>
</feature>
<evidence type="ECO:0000259" key="7">
    <source>
        <dbReference type="Pfam" id="PF01048"/>
    </source>
</evidence>
<sequence length="233" mass="25261">MIGIIGAMQEEVQILRDAMTGRRTVEIAGAQFYEGKLEGQEVVLVESGIGKVNAAVSTAILCDRYAPKVIINTGSAGGIGSDLKVGDVILSDRLTYGDVDATAFGYRFGQVPQMPAIYEGDRALLKKAEQIYEEHFKETLNKAVYGLVVTNDSFISQETQREALFASFPDMCAVEMEAAAIAQVAYRFKVPFLVIRAISDVADQEAAMSFDEFLEIAAKASSESILALLRKGI</sequence>
<dbReference type="GO" id="GO:0019509">
    <property type="term" value="P:L-methionine salvage from methylthioadenosine"/>
    <property type="evidence" value="ECO:0007669"/>
    <property type="project" value="UniProtKB-UniRule"/>
</dbReference>
<dbReference type="PANTHER" id="PTHR46832:SF1">
    <property type="entry name" value="5'-METHYLTHIOADENOSINE_S-ADENOSYLHOMOCYSTEINE NUCLEOSIDASE"/>
    <property type="match status" value="1"/>
</dbReference>
<dbReference type="UniPathway" id="UPA00904">
    <property type="reaction ID" value="UER00871"/>
</dbReference>
<feature type="active site" description="Proton donor" evidence="6">
    <location>
        <position position="200"/>
    </location>
</feature>
<keyword evidence="2 6" id="KW-0028">Amino-acid biosynthesis</keyword>